<evidence type="ECO:0000256" key="2">
    <source>
        <dbReference type="ARBA" id="ARBA00022695"/>
    </source>
</evidence>
<dbReference type="InterPro" id="IPR036265">
    <property type="entry name" value="HIT-like_sf"/>
</dbReference>
<dbReference type="SUPFAM" id="SSF54197">
    <property type="entry name" value="HIT-like"/>
    <property type="match status" value="2"/>
</dbReference>
<dbReference type="InterPro" id="IPR053177">
    <property type="entry name" value="ADP-glucose_phosphorylase"/>
</dbReference>
<organism evidence="6 7">
    <name type="scientific">Abyssobacteria bacterium (strain SURF_5)</name>
    <dbReference type="NCBI Taxonomy" id="2093360"/>
    <lineage>
        <taxon>Bacteria</taxon>
        <taxon>Pseudomonadati</taxon>
        <taxon>Candidatus Hydrogenedentota</taxon>
        <taxon>Candidatus Abyssobacteria</taxon>
    </lineage>
</organism>
<sequence>MPELRKDPVVGRWVIIATERGKRPTDFNPEPVQNDTGFCPFCEGHEDKTPPEILAYRGNHHAANGPGWEIRVVPNKFPALRIEGEMGKAGVGMYDKMNGIGAHEVIIETPDHFRKMHMHTRESLSKVFQAYKDRLIDLNKDNRLKYILIFKNEGRQAGASLSHPHSQLIATPITPKRVKEELIGAKDYFNYKDRCVFCDIIREEISQEIRIIYENRSFISFCPFASRFPFEIWVLPKRHSPDFYNIDHEELLSLSDAVIGVMQKLALALNTPQYNFVLHTGPVRWARMGYWVTLDVDYHWHIEIMPKLTHVAGFEWGTGFYINPTIPEEAARFLREIQI</sequence>
<evidence type="ECO:0000313" key="6">
    <source>
        <dbReference type="EMBL" id="RJP22853.1"/>
    </source>
</evidence>
<evidence type="ECO:0000313" key="7">
    <source>
        <dbReference type="Proteomes" id="UP000265882"/>
    </source>
</evidence>
<dbReference type="Pfam" id="PF01087">
    <property type="entry name" value="GalP_UDP_transf"/>
    <property type="match status" value="1"/>
</dbReference>
<evidence type="ECO:0000256" key="3">
    <source>
        <dbReference type="ARBA" id="ARBA00023277"/>
    </source>
</evidence>
<evidence type="ECO:0000256" key="4">
    <source>
        <dbReference type="PIRSR" id="PIRSR000808-1"/>
    </source>
</evidence>
<name>A0A3A4NQK4_ABYX5</name>
<dbReference type="PIRSF" id="PIRSF000808">
    <property type="entry name" value="GalT"/>
    <property type="match status" value="1"/>
</dbReference>
<gene>
    <name evidence="6" type="ORF">C4520_07455</name>
</gene>
<comment type="caution">
    <text evidence="6">The sequence shown here is derived from an EMBL/GenBank/DDBJ whole genome shotgun (WGS) entry which is preliminary data.</text>
</comment>
<dbReference type="GO" id="GO:0006012">
    <property type="term" value="P:galactose metabolic process"/>
    <property type="evidence" value="ECO:0007669"/>
    <property type="project" value="InterPro"/>
</dbReference>
<evidence type="ECO:0000259" key="5">
    <source>
        <dbReference type="Pfam" id="PF01087"/>
    </source>
</evidence>
<dbReference type="InterPro" id="IPR005849">
    <property type="entry name" value="GalP_Utransf_N"/>
</dbReference>
<keyword evidence="1" id="KW-0808">Transferase</keyword>
<feature type="domain" description="Galactose-1-phosphate uridyl transferase N-terminal" evidence="5">
    <location>
        <begin position="3"/>
        <end position="175"/>
    </location>
</feature>
<evidence type="ECO:0000256" key="1">
    <source>
        <dbReference type="ARBA" id="ARBA00022679"/>
    </source>
</evidence>
<reference evidence="6 7" key="1">
    <citation type="journal article" date="2017" name="ISME J.">
        <title>Energy and carbon metabolisms in a deep terrestrial subsurface fluid microbial community.</title>
        <authorList>
            <person name="Momper L."/>
            <person name="Jungbluth S.P."/>
            <person name="Lee M.D."/>
            <person name="Amend J.P."/>
        </authorList>
    </citation>
    <scope>NUCLEOTIDE SEQUENCE [LARGE SCALE GENOMIC DNA]</scope>
    <source>
        <strain evidence="6">SURF_5</strain>
    </source>
</reference>
<feature type="active site" description="Tele-UMP-histidine intermediate" evidence="4">
    <location>
        <position position="165"/>
    </location>
</feature>
<dbReference type="AlphaFoldDB" id="A0A3A4NQK4"/>
<accession>A0A3A4NQK4</accession>
<dbReference type="GO" id="GO:0008108">
    <property type="term" value="F:UDP-glucose:hexose-1-phosphate uridylyltransferase activity"/>
    <property type="evidence" value="ECO:0007669"/>
    <property type="project" value="InterPro"/>
</dbReference>
<protein>
    <submittedName>
        <fullName evidence="6">DUF4931 domain-containing protein</fullName>
    </submittedName>
</protein>
<keyword evidence="2" id="KW-0548">Nucleotidyltransferase</keyword>
<dbReference type="GO" id="GO:0008270">
    <property type="term" value="F:zinc ion binding"/>
    <property type="evidence" value="ECO:0007669"/>
    <property type="project" value="InterPro"/>
</dbReference>
<dbReference type="Proteomes" id="UP000265882">
    <property type="component" value="Unassembled WGS sequence"/>
</dbReference>
<dbReference type="EMBL" id="QZKU01000053">
    <property type="protein sequence ID" value="RJP22853.1"/>
    <property type="molecule type" value="Genomic_DNA"/>
</dbReference>
<proteinExistence type="predicted"/>
<dbReference type="PANTHER" id="PTHR42763:SF1">
    <property type="entry name" value="UDP-GLUCOSE--HEXOSE-1-PHOSPHATE URIDYLYLTRANSFERASE"/>
    <property type="match status" value="1"/>
</dbReference>
<dbReference type="Gene3D" id="3.30.428.10">
    <property type="entry name" value="HIT-like"/>
    <property type="match status" value="2"/>
</dbReference>
<keyword evidence="3" id="KW-0119">Carbohydrate metabolism</keyword>
<dbReference type="PANTHER" id="PTHR42763">
    <property type="entry name" value="ADP-GLUCOSE PHOSPHORYLASE"/>
    <property type="match status" value="1"/>
</dbReference>
<dbReference type="InterPro" id="IPR001937">
    <property type="entry name" value="GalP_UDPtransf1"/>
</dbReference>